<protein>
    <submittedName>
        <fullName evidence="1">Uncharacterized protein</fullName>
    </submittedName>
</protein>
<evidence type="ECO:0000313" key="1">
    <source>
        <dbReference type="EMBL" id="TWH93052.1"/>
    </source>
</evidence>
<gene>
    <name evidence="1" type="ORF">IP97_02121</name>
</gene>
<dbReference type="AlphaFoldDB" id="A0A562KCE8"/>
<evidence type="ECO:0000313" key="2">
    <source>
        <dbReference type="Proteomes" id="UP000315312"/>
    </source>
</evidence>
<dbReference type="RefSeq" id="WP_133606117.1">
    <property type="nucleotide sequence ID" value="NZ_SNZC01000001.1"/>
</dbReference>
<sequence length="146" mass="17018">MRTTIYLILIAFSITKVQAQESDAPRQILIKIMNAEIAIKEKRKFNQSELSEIICLTNIGTKKGEGSYIGIISYPDESEIQMWKDWYEKNKTKISYSTTSDIFNKEVYNGKQKVIQVEYEIGKFRNSVCGQDKDLEDWFQKSNVRN</sequence>
<dbReference type="EMBL" id="VLKM01000009">
    <property type="protein sequence ID" value="TWH93052.1"/>
    <property type="molecule type" value="Genomic_DNA"/>
</dbReference>
<dbReference type="Proteomes" id="UP000315312">
    <property type="component" value="Unassembled WGS sequence"/>
</dbReference>
<name>A0A562KCE8_9FLAO</name>
<dbReference type="OrthoDB" id="1363418at2"/>
<keyword evidence="2" id="KW-1185">Reference proteome</keyword>
<accession>A0A562KCE8</accession>
<comment type="caution">
    <text evidence="1">The sequence shown here is derived from an EMBL/GenBank/DDBJ whole genome shotgun (WGS) entry which is preliminary data.</text>
</comment>
<reference evidence="1 2" key="1">
    <citation type="journal article" date="2015" name="Stand. Genomic Sci.">
        <title>Genomic Encyclopedia of Bacterial and Archaeal Type Strains, Phase III: the genomes of soil and plant-associated and newly described type strains.</title>
        <authorList>
            <person name="Whitman W.B."/>
            <person name="Woyke T."/>
            <person name="Klenk H.P."/>
            <person name="Zhou Y."/>
            <person name="Lilburn T.G."/>
            <person name="Beck B.J."/>
            <person name="De Vos P."/>
            <person name="Vandamme P."/>
            <person name="Eisen J.A."/>
            <person name="Garrity G."/>
            <person name="Hugenholtz P."/>
            <person name="Kyrpides N.C."/>
        </authorList>
    </citation>
    <scope>NUCLEOTIDE SEQUENCE [LARGE SCALE GENOMIC DNA]</scope>
    <source>
        <strain evidence="1 2">CGMCC 1.6844</strain>
    </source>
</reference>
<proteinExistence type="predicted"/>
<organism evidence="1 2">
    <name type="scientific">Flavobacterium cheniae</name>
    <dbReference type="NCBI Taxonomy" id="295428"/>
    <lineage>
        <taxon>Bacteria</taxon>
        <taxon>Pseudomonadati</taxon>
        <taxon>Bacteroidota</taxon>
        <taxon>Flavobacteriia</taxon>
        <taxon>Flavobacteriales</taxon>
        <taxon>Flavobacteriaceae</taxon>
        <taxon>Flavobacterium</taxon>
    </lineage>
</organism>